<dbReference type="Proteomes" id="UP001281761">
    <property type="component" value="Unassembled WGS sequence"/>
</dbReference>
<dbReference type="EMBL" id="JARBJD010000050">
    <property type="protein sequence ID" value="KAK2956987.1"/>
    <property type="molecule type" value="Genomic_DNA"/>
</dbReference>
<comment type="caution">
    <text evidence="1">The sequence shown here is derived from an EMBL/GenBank/DDBJ whole genome shotgun (WGS) entry which is preliminary data.</text>
</comment>
<dbReference type="InterPro" id="IPR016024">
    <property type="entry name" value="ARM-type_fold"/>
</dbReference>
<evidence type="ECO:0000313" key="2">
    <source>
        <dbReference type="Proteomes" id="UP001281761"/>
    </source>
</evidence>
<organism evidence="1 2">
    <name type="scientific">Blattamonas nauphoetae</name>
    <dbReference type="NCBI Taxonomy" id="2049346"/>
    <lineage>
        <taxon>Eukaryota</taxon>
        <taxon>Metamonada</taxon>
        <taxon>Preaxostyla</taxon>
        <taxon>Oxymonadida</taxon>
        <taxon>Blattamonas</taxon>
    </lineage>
</organism>
<evidence type="ECO:0000313" key="1">
    <source>
        <dbReference type="EMBL" id="KAK2956987.1"/>
    </source>
</evidence>
<proteinExistence type="predicted"/>
<accession>A0ABQ9XZQ0</accession>
<reference evidence="1 2" key="1">
    <citation type="journal article" date="2022" name="bioRxiv">
        <title>Genomics of Preaxostyla Flagellates Illuminates Evolutionary Transitions and the Path Towards Mitochondrial Loss.</title>
        <authorList>
            <person name="Novak L.V.F."/>
            <person name="Treitli S.C."/>
            <person name="Pyrih J."/>
            <person name="Halakuc P."/>
            <person name="Pipaliya S.V."/>
            <person name="Vacek V."/>
            <person name="Brzon O."/>
            <person name="Soukal P."/>
            <person name="Eme L."/>
            <person name="Dacks J.B."/>
            <person name="Karnkowska A."/>
            <person name="Elias M."/>
            <person name="Hampl V."/>
        </authorList>
    </citation>
    <scope>NUCLEOTIDE SEQUENCE [LARGE SCALE GENOMIC DNA]</scope>
    <source>
        <strain evidence="1">NAU3</strain>
        <tissue evidence="1">Gut</tissue>
    </source>
</reference>
<sequence length="224" mass="24361">MIAIVFRSLVAAVKSQPAVDVSVEIQAVKFLQYVDPHGPESANAFLSRLASSTDESLTDFVQCIVVLISSASEVITMAAMKTLKSLFFKSSPKKLLALVKAGLIPELVINLNPQSLSSPEAVHTHTYLLSSIAHPVRLTTPYYLSQLEIIYPSQQQAIYETSLGRNRQGAADISNSFWLLFDNNHLRLGFSLACLPPSMVATLSFSFAATLALLQLLGNGSCRF</sequence>
<keyword evidence="2" id="KW-1185">Reference proteome</keyword>
<protein>
    <submittedName>
        <fullName evidence="1">Uncharacterized protein</fullName>
    </submittedName>
</protein>
<name>A0ABQ9XZQ0_9EUKA</name>
<dbReference type="SUPFAM" id="SSF48371">
    <property type="entry name" value="ARM repeat"/>
    <property type="match status" value="1"/>
</dbReference>
<gene>
    <name evidence="1" type="ORF">BLNAU_8062</name>
</gene>